<dbReference type="PATRIC" id="fig|414004.10.peg.1137"/>
<keyword evidence="3 6" id="KW-0694">RNA-binding</keyword>
<dbReference type="InterPro" id="IPR043164">
    <property type="entry name" value="Ribosomal_uL10-like_insert_sf"/>
</dbReference>
<dbReference type="GO" id="GO:0070180">
    <property type="term" value="F:large ribosomal subunit rRNA binding"/>
    <property type="evidence" value="ECO:0007669"/>
    <property type="project" value="UniProtKB-UniRule"/>
</dbReference>
<dbReference type="PANTHER" id="PTHR45699:SF3">
    <property type="entry name" value="LARGE RIBOSOMAL SUBUNIT PROTEIN UL10"/>
    <property type="match status" value="1"/>
</dbReference>
<dbReference type="Gene3D" id="6.10.140.760">
    <property type="match status" value="1"/>
</dbReference>
<dbReference type="Gene3D" id="3.30.70.1730">
    <property type="match status" value="1"/>
</dbReference>
<evidence type="ECO:0000313" key="9">
    <source>
        <dbReference type="Proteomes" id="UP000000758"/>
    </source>
</evidence>
<dbReference type="Proteomes" id="UP000000758">
    <property type="component" value="Chromosome"/>
</dbReference>
<dbReference type="FunFam" id="3.90.105.20:FF:000001">
    <property type="entry name" value="60S acidic ribosomal protein P0"/>
    <property type="match status" value="1"/>
</dbReference>
<evidence type="ECO:0000256" key="2">
    <source>
        <dbReference type="ARBA" id="ARBA00022730"/>
    </source>
</evidence>
<dbReference type="HOGENOM" id="CLU_053173_0_0_2"/>
<evidence type="ECO:0000313" key="8">
    <source>
        <dbReference type="EMBL" id="ABK77873.1"/>
    </source>
</evidence>
<dbReference type="GO" id="GO:0002181">
    <property type="term" value="P:cytoplasmic translation"/>
    <property type="evidence" value="ECO:0007669"/>
    <property type="project" value="TreeGrafter"/>
</dbReference>
<sequence>MYADLQELPKKHKVMALVRMESIRASQILPLRKKLRDSVSFFSIKDKVARKALAKTDVPGMDKMMDQLTGQCMFMFTDISPFTLNVLLKKNKTMMAARAGDIASIDVTVPAKNTGIAPGPMLTEFKEAGIPTKIDQGTIWILKDTTPVKKGEPIGDKLAPLLGKLDIKPVEAVIALESALEEGVIYSREDLAVDVEAIRAGFAQAHQEALSLSVEAAYVTPENVGQVLARAAQHARSLSVESAFMTDETSEQIIQKADASARSLASKAKGYTPA</sequence>
<dbReference type="InterPro" id="IPR040637">
    <property type="entry name" value="Ribosomal_uL10-like_insert"/>
</dbReference>
<feature type="domain" description="Large ribosomal subunit protein uL10-like insertion" evidence="7">
    <location>
        <begin position="97"/>
        <end position="167"/>
    </location>
</feature>
<evidence type="ECO:0000256" key="3">
    <source>
        <dbReference type="ARBA" id="ARBA00022884"/>
    </source>
</evidence>
<keyword evidence="2 6" id="KW-0699">rRNA-binding</keyword>
<dbReference type="EMBL" id="DP000238">
    <property type="protein sequence ID" value="ABK77873.1"/>
    <property type="molecule type" value="Genomic_DNA"/>
</dbReference>
<reference evidence="8 9" key="1">
    <citation type="journal article" date="2006" name="Proc. Natl. Acad. Sci. U.S.A.">
        <title>Genomic analysis of the uncultivated marine crenarchaeote Cenarchaeum symbiosum.</title>
        <authorList>
            <person name="Hallam S.J."/>
            <person name="Konstantinidis K.T."/>
            <person name="Putnam N."/>
            <person name="Schleper C."/>
            <person name="Watanabe Y."/>
            <person name="Sugahara J."/>
            <person name="Preston C."/>
            <person name="de la Torre J."/>
            <person name="Richardson P.M."/>
            <person name="DeLong E.F."/>
        </authorList>
    </citation>
    <scope>NUCLEOTIDE SEQUENCE [LARGE SCALE GENOMIC DNA]</scope>
    <source>
        <strain evidence="9">A</strain>
    </source>
</reference>
<comment type="similarity">
    <text evidence="1 6">Belongs to the universal ribosomal protein uL10 family.</text>
</comment>
<gene>
    <name evidence="6" type="primary">rpl10</name>
    <name evidence="6" type="synonym">rplP0</name>
    <name evidence="8" type="ordered locus">CENSYa_1250</name>
</gene>
<proteinExistence type="inferred from homology"/>
<evidence type="ECO:0000256" key="4">
    <source>
        <dbReference type="ARBA" id="ARBA00022980"/>
    </source>
</evidence>
<comment type="function">
    <text evidence="6">Forms part of the ribosomal stalk, playing a central role in the interaction of the ribosome with GTP-bound translation factors.</text>
</comment>
<dbReference type="Gene3D" id="3.90.105.20">
    <property type="match status" value="1"/>
</dbReference>
<dbReference type="InterPro" id="IPR001790">
    <property type="entry name" value="Ribosomal_uL10"/>
</dbReference>
<dbReference type="KEGG" id="csy:CENSYa_1250"/>
<dbReference type="InterPro" id="IPR050323">
    <property type="entry name" value="Ribosomal_protein_uL10"/>
</dbReference>
<dbReference type="AlphaFoldDB" id="A0RX06"/>
<dbReference type="STRING" id="414004.CENSYa_1250"/>
<dbReference type="Pfam" id="PF00466">
    <property type="entry name" value="Ribosomal_L10"/>
    <property type="match status" value="1"/>
</dbReference>
<dbReference type="InterPro" id="IPR022909">
    <property type="entry name" value="Ribosomal_uL10_arc"/>
</dbReference>
<protein>
    <recommendedName>
        <fullName evidence="6">Large ribosomal subunit protein uL10</fullName>
    </recommendedName>
    <alternativeName>
        <fullName evidence="6">Acidic ribosomal protein P0 homolog</fullName>
    </alternativeName>
</protein>
<dbReference type="GO" id="GO:0000027">
    <property type="term" value="P:ribosomal large subunit assembly"/>
    <property type="evidence" value="ECO:0007669"/>
    <property type="project" value="TreeGrafter"/>
</dbReference>
<dbReference type="InterPro" id="IPR043141">
    <property type="entry name" value="Ribosomal_uL10-like_sf"/>
</dbReference>
<evidence type="ECO:0000256" key="6">
    <source>
        <dbReference type="HAMAP-Rule" id="MF_00280"/>
    </source>
</evidence>
<dbReference type="GO" id="GO:0003735">
    <property type="term" value="F:structural constituent of ribosome"/>
    <property type="evidence" value="ECO:0007669"/>
    <property type="project" value="TreeGrafter"/>
</dbReference>
<organism evidence="8 9">
    <name type="scientific">Cenarchaeum symbiosum (strain A)</name>
    <dbReference type="NCBI Taxonomy" id="414004"/>
    <lineage>
        <taxon>Archaea</taxon>
        <taxon>Nitrososphaerota</taxon>
        <taxon>Candidatus Cenarchaeales</taxon>
        <taxon>Candidatus Cenarchaeaceae</taxon>
        <taxon>Candidatus Cenarchaeum</taxon>
    </lineage>
</organism>
<keyword evidence="4 6" id="KW-0689">Ribosomal protein</keyword>
<dbReference type="Pfam" id="PF17777">
    <property type="entry name" value="RL10P_insert"/>
    <property type="match status" value="1"/>
</dbReference>
<accession>A0RX06</accession>
<dbReference type="EnsemblBacteria" id="ABK77873">
    <property type="protein sequence ID" value="ABK77873"/>
    <property type="gene ID" value="CENSYa_1250"/>
</dbReference>
<dbReference type="PANTHER" id="PTHR45699">
    <property type="entry name" value="60S ACIDIC RIBOSOMAL PROTEIN P0"/>
    <property type="match status" value="1"/>
</dbReference>
<keyword evidence="9" id="KW-1185">Reference proteome</keyword>
<evidence type="ECO:0000256" key="1">
    <source>
        <dbReference type="ARBA" id="ARBA00008889"/>
    </source>
</evidence>
<evidence type="ECO:0000256" key="5">
    <source>
        <dbReference type="ARBA" id="ARBA00023274"/>
    </source>
</evidence>
<evidence type="ECO:0000259" key="7">
    <source>
        <dbReference type="Pfam" id="PF17777"/>
    </source>
</evidence>
<dbReference type="GO" id="GO:0022625">
    <property type="term" value="C:cytosolic large ribosomal subunit"/>
    <property type="evidence" value="ECO:0007669"/>
    <property type="project" value="TreeGrafter"/>
</dbReference>
<dbReference type="SUPFAM" id="SSF160369">
    <property type="entry name" value="Ribosomal protein L10-like"/>
    <property type="match status" value="1"/>
</dbReference>
<comment type="subunit">
    <text evidence="6">Part of the 50S ribosomal subunit. Forms part of the ribosomal stalk which helps the ribosome interact with GTP-bound translation factors. Forms a heptameric L10(L12)2(L12)2(L12)2 complex, where L10 forms an elongated spine to which the L12 dimers bind in a sequential fashion.</text>
</comment>
<dbReference type="HAMAP" id="MF_00280">
    <property type="entry name" value="Ribosomal_uL10_arch"/>
    <property type="match status" value="1"/>
</dbReference>
<name>A0RX06_CENSY</name>
<keyword evidence="5 6" id="KW-0687">Ribonucleoprotein</keyword>